<dbReference type="InterPro" id="IPR019734">
    <property type="entry name" value="TPR_rpt"/>
</dbReference>
<dbReference type="GO" id="GO:0008773">
    <property type="term" value="F:[protein-PII] uridylyltransferase activity"/>
    <property type="evidence" value="ECO:0007669"/>
    <property type="project" value="InterPro"/>
</dbReference>
<evidence type="ECO:0000256" key="2">
    <source>
        <dbReference type="SAM" id="MobiDB-lite"/>
    </source>
</evidence>
<feature type="repeat" description="TPR" evidence="1">
    <location>
        <begin position="1175"/>
        <end position="1208"/>
    </location>
</feature>
<accession>C3ZRJ6</accession>
<dbReference type="PANTHER" id="PTHR19959:SF119">
    <property type="entry name" value="FUNGAL LIPASE-LIKE DOMAIN-CONTAINING PROTEIN"/>
    <property type="match status" value="1"/>
</dbReference>
<feature type="repeat" description="TPR" evidence="1">
    <location>
        <begin position="911"/>
        <end position="944"/>
    </location>
</feature>
<feature type="region of interest" description="Disordered" evidence="2">
    <location>
        <begin position="215"/>
        <end position="234"/>
    </location>
</feature>
<dbReference type="SMART" id="SM00028">
    <property type="entry name" value="TPR"/>
    <property type="match status" value="21"/>
</dbReference>
<dbReference type="PROSITE" id="PS50293">
    <property type="entry name" value="TPR_REGION"/>
    <property type="match status" value="1"/>
</dbReference>
<sequence>MRAHGPTRAEPGYLRALLDAVADMDRCAEVEGLKSLGDVNLEEGRLDKDAVKFTRAMSLYVAAIVRCRDPEVGLALEHRHNYAEKQRNKLRLKQIQCQEDTVKSTGDSSPARLAETFEILDKKWTTGGNTESVLVGYTRLMVEGIIADDSTLEAEAIKSIGDVYLKRGIETRDTTCLTKATALYNTALARWEGVQGSVVLVHRLLYTAKIREEVNRNKNKKHNRTEDRRRQQNFQLPRDIMTSHRDDGVTRLHGDSLKIADHALRKGYLDLAEEVFAFALRLIHDPSNPVLSDEACCLSKLGDVYVKRGQLTKEGKKFTQAAALYNAAIARTVDPNSRQSLFEKLQQVERLFLQHVVGLKCQINRCNSNEDHKNQLKAVRAYAKSQLEIIDEKHNPYQYDESDPVVREIEVQRAEAVQELFQYIAKERREFVQGLLEECMEKLGPPPCKYAYIGLGSQATELVTPYSDLEFAILIEEGEDNDVTRRYFLNLTHNLQLKVINLGETILPAMAIPSLNDFYSEDPERDWFFDSVTPRGFAFDGFMPWACKTPFGREQTKSKPPLSLIQTPAQMAQFQRQDVSLAEGYHLSIVLKRAVLLMGDQDLMHEYTDRLRESTATSPDLGLATLLKRSIGETGTYLPQEQLLDVKKEIYRVPSLAIELLRVVFGVESASVWEALVELERRRQVSNENANHLKVLTSISAELRLRTYLSNEGQREQLSVLPGMKTDLEGLDISNSVIDTVFRIPDTKMLFRYYYTAIPLKECILDVFGNGIQAQMAAFLEAVLFDNSHLLRGLIAQKLHKYRESTISLEAAMGTAEGDQEILVSILIALADNCIRYNDFGGVIKHSEQSLKILESIYGDKAHPGIAMSLHNLGLSWSELDDQNKAMDYLQQSHSMTEVNYGSDAANHELASLSYDLGICWSSLGDMKKAMKYHEQSLKIGKSMFGDKAANLYIARSLNSLGQCWSKLGDDRKAINYFEQSLMLDKTMYGHNTVHPSMAMTYHNLGLCWINLGDYGKAARLFKHSLEMLKVVHGDNTVHPTVAKVLDSIGSCCNQLGDLRRAISCHEESLKMKITIYGETTAKGDIAGSLNNLGSAWQNLGDVKKAIGYFEQSLRMLEEIHGDNTPHPDTANTLNNLGTAWDDVGNSIKALSYHEQSLRMKKTLYGHNTPHPDIASSLNNLGSVWSNIGDKRKAISFYEDALKMRIALYGDNTAHPGIASAFSNLGSALRELGDYKQAMTYFERSLKMAKAIYGESTPNPDIARLLNNLGSVCSSLSQHEKAISYHRESLQMRKTIYGDNTPHPDIASSLTNIGSYWSKRGDERKAKTYHEQALGMLKAVYGEETDHPRIASSLCSLGACFCKLGDERKAIKYHEASLRMYKVIYGEGTPHPDIAKSFGHLGDSWSELGDLEKAIHYFEQSLKMKKTIYGDSKDHPDIANSLNSIGAYWSKVGDNKKAICYFEESLKMYKRIHGDNMVHSDIARSLHNLGCSWEEVGDCKKAVGYLEESLRLYKYVYGEQTAHPLIAKGFNNLAVALTRLEEHSKAAGYCTQSLRMRRTIYGENSLHPDIAESLQNLGVCCKNLGEHWKAINYYEQALTMMKSIYGQNTTHPNVAALLCNFALSLSNLGDDRRAINYYEQALAIMKAVYGKNTAHPNVATLLFNLGLSWRKLDDKQRAESYTEQSILMMQEVKREDTADCEFAQALRDVDLLQ</sequence>
<evidence type="ECO:0000259" key="3">
    <source>
        <dbReference type="Pfam" id="PF03445"/>
    </source>
</evidence>
<evidence type="ECO:0000256" key="1">
    <source>
        <dbReference type="PROSITE-ProRule" id="PRU00339"/>
    </source>
</evidence>
<reference evidence="4" key="1">
    <citation type="journal article" date="2008" name="Nature">
        <title>The amphioxus genome and the evolution of the chordate karyotype.</title>
        <authorList>
            <consortium name="US DOE Joint Genome Institute (JGI-PGF)"/>
            <person name="Putnam N.H."/>
            <person name="Butts T."/>
            <person name="Ferrier D.E.K."/>
            <person name="Furlong R.F."/>
            <person name="Hellsten U."/>
            <person name="Kawashima T."/>
            <person name="Robinson-Rechavi M."/>
            <person name="Shoguchi E."/>
            <person name="Terry A."/>
            <person name="Yu J.-K."/>
            <person name="Benito-Gutierrez E.L."/>
            <person name="Dubchak I."/>
            <person name="Garcia-Fernandez J."/>
            <person name="Gibson-Brown J.J."/>
            <person name="Grigoriev I.V."/>
            <person name="Horton A.C."/>
            <person name="de Jong P.J."/>
            <person name="Jurka J."/>
            <person name="Kapitonov V.V."/>
            <person name="Kohara Y."/>
            <person name="Kuroki Y."/>
            <person name="Lindquist E."/>
            <person name="Lucas S."/>
            <person name="Osoegawa K."/>
            <person name="Pennacchio L.A."/>
            <person name="Salamov A.A."/>
            <person name="Satou Y."/>
            <person name="Sauka-Spengler T."/>
            <person name="Schmutz J."/>
            <person name="Shin-I T."/>
            <person name="Toyoda A."/>
            <person name="Bronner-Fraser M."/>
            <person name="Fujiyama A."/>
            <person name="Holland L.Z."/>
            <person name="Holland P.W.H."/>
            <person name="Satoh N."/>
            <person name="Rokhsar D.S."/>
        </authorList>
    </citation>
    <scope>NUCLEOTIDE SEQUENCE [LARGE SCALE GENOMIC DNA]</scope>
    <source>
        <strain evidence="4">S238N-H82</strain>
        <tissue evidence="4">Testes</tissue>
    </source>
</reference>
<dbReference type="EMBL" id="GG666666">
    <property type="protein sequence ID" value="EEN44796.1"/>
    <property type="molecule type" value="Genomic_DNA"/>
</dbReference>
<dbReference type="Pfam" id="PF13181">
    <property type="entry name" value="TPR_8"/>
    <property type="match status" value="1"/>
</dbReference>
<dbReference type="Pfam" id="PF13424">
    <property type="entry name" value="TPR_12"/>
    <property type="match status" value="6"/>
</dbReference>
<dbReference type="PANTHER" id="PTHR19959">
    <property type="entry name" value="KINESIN LIGHT CHAIN"/>
    <property type="match status" value="1"/>
</dbReference>
<protein>
    <recommendedName>
        <fullName evidence="3">Protein-PII uridylyltransferase N-terminal domain-containing protein</fullName>
    </recommendedName>
</protein>
<dbReference type="Pfam" id="PF03445">
    <property type="entry name" value="DUF294"/>
    <property type="match status" value="1"/>
</dbReference>
<dbReference type="Pfam" id="PF13374">
    <property type="entry name" value="TPR_10"/>
    <property type="match status" value="5"/>
</dbReference>
<feature type="repeat" description="TPR" evidence="1">
    <location>
        <begin position="1395"/>
        <end position="1428"/>
    </location>
</feature>
<feature type="domain" description="Protein-PII uridylyltransferase N-terminal" evidence="3">
    <location>
        <begin position="412"/>
        <end position="500"/>
    </location>
</feature>
<proteinExistence type="predicted"/>
<organism>
    <name type="scientific">Branchiostoma floridae</name>
    <name type="common">Florida lancelet</name>
    <name type="synonym">Amphioxus</name>
    <dbReference type="NCBI Taxonomy" id="7739"/>
    <lineage>
        <taxon>Eukaryota</taxon>
        <taxon>Metazoa</taxon>
        <taxon>Chordata</taxon>
        <taxon>Cephalochordata</taxon>
        <taxon>Leptocardii</taxon>
        <taxon>Amphioxiformes</taxon>
        <taxon>Branchiostomatidae</taxon>
        <taxon>Branchiostoma</taxon>
    </lineage>
</organism>
<feature type="repeat" description="TPR" evidence="1">
    <location>
        <begin position="999"/>
        <end position="1032"/>
    </location>
</feature>
<dbReference type="Gene3D" id="1.25.40.10">
    <property type="entry name" value="Tetratricopeptide repeat domain"/>
    <property type="match status" value="8"/>
</dbReference>
<name>C3ZRJ6_BRAFL</name>
<evidence type="ECO:0000313" key="4">
    <source>
        <dbReference type="EMBL" id="EEN44796.1"/>
    </source>
</evidence>
<dbReference type="eggNOG" id="KOG0548">
    <property type="taxonomic scope" value="Eukaryota"/>
</dbReference>
<feature type="repeat" description="TPR" evidence="1">
    <location>
        <begin position="955"/>
        <end position="988"/>
    </location>
</feature>
<dbReference type="InParanoid" id="C3ZRJ6"/>
<gene>
    <name evidence="4" type="ORF">BRAFLDRAFT_89785</name>
</gene>
<dbReference type="InterPro" id="IPR011990">
    <property type="entry name" value="TPR-like_helical_dom_sf"/>
</dbReference>
<dbReference type="InterPro" id="IPR005105">
    <property type="entry name" value="GlnD_Uridyltrans_N"/>
</dbReference>
<dbReference type="PROSITE" id="PS50005">
    <property type="entry name" value="TPR"/>
    <property type="match status" value="7"/>
</dbReference>
<dbReference type="SUPFAM" id="SSF48452">
    <property type="entry name" value="TPR-like"/>
    <property type="match status" value="4"/>
</dbReference>
<feature type="repeat" description="TPR" evidence="1">
    <location>
        <begin position="1219"/>
        <end position="1252"/>
    </location>
</feature>
<feature type="repeat" description="TPR" evidence="1">
    <location>
        <begin position="1087"/>
        <end position="1120"/>
    </location>
</feature>
<keyword evidence="1" id="KW-0802">TPR repeat</keyword>